<dbReference type="Gene3D" id="3.40.50.1820">
    <property type="entry name" value="alpha/beta hydrolase"/>
    <property type="match status" value="1"/>
</dbReference>
<evidence type="ECO:0000313" key="8">
    <source>
        <dbReference type="Proteomes" id="UP001151699"/>
    </source>
</evidence>
<evidence type="ECO:0000256" key="2">
    <source>
        <dbReference type="ARBA" id="ARBA00010701"/>
    </source>
</evidence>
<evidence type="ECO:0000256" key="4">
    <source>
        <dbReference type="RuleBase" id="RU004262"/>
    </source>
</evidence>
<dbReference type="Proteomes" id="UP001151699">
    <property type="component" value="Chromosome A"/>
</dbReference>
<dbReference type="Pfam" id="PF00151">
    <property type="entry name" value="Lipase"/>
    <property type="match status" value="1"/>
</dbReference>
<dbReference type="InterPro" id="IPR000734">
    <property type="entry name" value="TAG_lipase"/>
</dbReference>
<dbReference type="PANTHER" id="PTHR11610:SF150">
    <property type="entry name" value="FI01825P-RELATED"/>
    <property type="match status" value="1"/>
</dbReference>
<accession>A0A9Q0N7P3</accession>
<comment type="similarity">
    <text evidence="2 4">Belongs to the AB hydrolase superfamily. Lipase family.</text>
</comment>
<reference evidence="7" key="1">
    <citation type="submission" date="2022-07" db="EMBL/GenBank/DDBJ databases">
        <authorList>
            <person name="Trinca V."/>
            <person name="Uliana J.V.C."/>
            <person name="Torres T.T."/>
            <person name="Ward R.J."/>
            <person name="Monesi N."/>
        </authorList>
    </citation>
    <scope>NUCLEOTIDE SEQUENCE</scope>
    <source>
        <strain evidence="7">HSMRA1968</strain>
        <tissue evidence="7">Whole embryos</tissue>
    </source>
</reference>
<sequence length="371" mass="40192">MKLACFFIASIAAIATAIPIYENDVLNLNETISSPSNEEDWQLVPDSDGKLHLVDINNVNLEIEPLFNAFNDIVFHLWTRANVNSPQIVTIYNNAQLDASHFSPQRQIRFHIHGWGAGGPTWGGPIRSALLTHVDCNYFLVDWGAGSNTVNYITARNRVNMSGAVVAQFIDWLNTRGLPFSAITIVGSSLGAHLGGAAGKRTTRGRVAAIAGLDPAGPLFSLDVPADRLHSTDADYVESHVTDAGRLGKLFIAKIIFFHSSFEIILGFEHPIGHSNFYPNWGTSQPGCGADLVGQCGHFLVSDFFAASINSANIFGSIRCRNLEDIRQRNCVVSGPSKRMGGDPLQDGPGIVGSVYFLTTDGVYPFAHGPR</sequence>
<protein>
    <submittedName>
        <fullName evidence="7">Lipase member H</fullName>
    </submittedName>
</protein>
<feature type="signal peptide" evidence="5">
    <location>
        <begin position="1"/>
        <end position="17"/>
    </location>
</feature>
<dbReference type="AlphaFoldDB" id="A0A9Q0N7P3"/>
<comment type="subcellular location">
    <subcellularLocation>
        <location evidence="1">Secreted</location>
    </subcellularLocation>
</comment>
<feature type="chain" id="PRO_5040406099" evidence="5">
    <location>
        <begin position="18"/>
        <end position="371"/>
    </location>
</feature>
<feature type="domain" description="Lipase" evidence="6">
    <location>
        <begin position="66"/>
        <end position="341"/>
    </location>
</feature>
<dbReference type="PANTHER" id="PTHR11610">
    <property type="entry name" value="LIPASE"/>
    <property type="match status" value="1"/>
</dbReference>
<dbReference type="GO" id="GO:0016298">
    <property type="term" value="F:lipase activity"/>
    <property type="evidence" value="ECO:0007669"/>
    <property type="project" value="InterPro"/>
</dbReference>
<proteinExistence type="inferred from homology"/>
<evidence type="ECO:0000259" key="6">
    <source>
        <dbReference type="Pfam" id="PF00151"/>
    </source>
</evidence>
<organism evidence="7 8">
    <name type="scientific">Pseudolycoriella hygida</name>
    <dbReference type="NCBI Taxonomy" id="35572"/>
    <lineage>
        <taxon>Eukaryota</taxon>
        <taxon>Metazoa</taxon>
        <taxon>Ecdysozoa</taxon>
        <taxon>Arthropoda</taxon>
        <taxon>Hexapoda</taxon>
        <taxon>Insecta</taxon>
        <taxon>Pterygota</taxon>
        <taxon>Neoptera</taxon>
        <taxon>Endopterygota</taxon>
        <taxon>Diptera</taxon>
        <taxon>Nematocera</taxon>
        <taxon>Sciaroidea</taxon>
        <taxon>Sciaridae</taxon>
        <taxon>Pseudolycoriella</taxon>
    </lineage>
</organism>
<dbReference type="InterPro" id="IPR013818">
    <property type="entry name" value="Lipase"/>
</dbReference>
<comment type="caution">
    <text evidence="7">The sequence shown here is derived from an EMBL/GenBank/DDBJ whole genome shotgun (WGS) entry which is preliminary data.</text>
</comment>
<evidence type="ECO:0000256" key="1">
    <source>
        <dbReference type="ARBA" id="ARBA00004613"/>
    </source>
</evidence>
<evidence type="ECO:0000256" key="3">
    <source>
        <dbReference type="ARBA" id="ARBA00022525"/>
    </source>
</evidence>
<dbReference type="GO" id="GO:0017171">
    <property type="term" value="F:serine hydrolase activity"/>
    <property type="evidence" value="ECO:0007669"/>
    <property type="project" value="TreeGrafter"/>
</dbReference>
<dbReference type="EMBL" id="WJQU01000001">
    <property type="protein sequence ID" value="KAJ6645317.1"/>
    <property type="molecule type" value="Genomic_DNA"/>
</dbReference>
<dbReference type="SUPFAM" id="SSF53474">
    <property type="entry name" value="alpha/beta-Hydrolases"/>
    <property type="match status" value="1"/>
</dbReference>
<evidence type="ECO:0000256" key="5">
    <source>
        <dbReference type="SAM" id="SignalP"/>
    </source>
</evidence>
<dbReference type="OrthoDB" id="199913at2759"/>
<name>A0A9Q0N7P3_9DIPT</name>
<dbReference type="GO" id="GO:0005615">
    <property type="term" value="C:extracellular space"/>
    <property type="evidence" value="ECO:0007669"/>
    <property type="project" value="TreeGrafter"/>
</dbReference>
<dbReference type="GO" id="GO:0016042">
    <property type="term" value="P:lipid catabolic process"/>
    <property type="evidence" value="ECO:0007669"/>
    <property type="project" value="TreeGrafter"/>
</dbReference>
<keyword evidence="3" id="KW-0964">Secreted</keyword>
<gene>
    <name evidence="7" type="primary">LIPH_6</name>
    <name evidence="7" type="ORF">Bhyg_00522</name>
</gene>
<dbReference type="PRINTS" id="PR00821">
    <property type="entry name" value="TAGLIPASE"/>
</dbReference>
<evidence type="ECO:0000313" key="7">
    <source>
        <dbReference type="EMBL" id="KAJ6645317.1"/>
    </source>
</evidence>
<keyword evidence="8" id="KW-1185">Reference proteome</keyword>
<keyword evidence="5" id="KW-0732">Signal</keyword>
<dbReference type="InterPro" id="IPR029058">
    <property type="entry name" value="AB_hydrolase_fold"/>
</dbReference>